<reference evidence="1" key="1">
    <citation type="submission" date="2022-04" db="EMBL/GenBank/DDBJ databases">
        <title>Genome of the entomopathogenic fungus Entomophthora muscae.</title>
        <authorList>
            <person name="Elya C."/>
            <person name="Lovett B.R."/>
            <person name="Lee E."/>
            <person name="Macias A.M."/>
            <person name="Hajek A.E."/>
            <person name="De Bivort B.L."/>
            <person name="Kasson M.T."/>
            <person name="De Fine Licht H.H."/>
            <person name="Stajich J.E."/>
        </authorList>
    </citation>
    <scope>NUCLEOTIDE SEQUENCE</scope>
    <source>
        <strain evidence="1">Berkeley</strain>
    </source>
</reference>
<dbReference type="Proteomes" id="UP001165960">
    <property type="component" value="Unassembled WGS sequence"/>
</dbReference>
<proteinExistence type="predicted"/>
<name>A0ACC2SJ80_9FUNG</name>
<evidence type="ECO:0000313" key="2">
    <source>
        <dbReference type="Proteomes" id="UP001165960"/>
    </source>
</evidence>
<protein>
    <submittedName>
        <fullName evidence="1">RNA-binding RNA annealing protein</fullName>
    </submittedName>
</protein>
<accession>A0ACC2SJ80</accession>
<comment type="caution">
    <text evidence="1">The sequence shown here is derived from an EMBL/GenBank/DDBJ whole genome shotgun (WGS) entry which is preliminary data.</text>
</comment>
<evidence type="ECO:0000313" key="1">
    <source>
        <dbReference type="EMBL" id="KAJ9062352.1"/>
    </source>
</evidence>
<organism evidence="1 2">
    <name type="scientific">Entomophthora muscae</name>
    <dbReference type="NCBI Taxonomy" id="34485"/>
    <lineage>
        <taxon>Eukaryota</taxon>
        <taxon>Fungi</taxon>
        <taxon>Fungi incertae sedis</taxon>
        <taxon>Zoopagomycota</taxon>
        <taxon>Entomophthoromycotina</taxon>
        <taxon>Entomophthoromycetes</taxon>
        <taxon>Entomophthorales</taxon>
        <taxon>Entomophthoraceae</taxon>
        <taxon>Entomophthora</taxon>
    </lineage>
</organism>
<dbReference type="EMBL" id="QTSX02005011">
    <property type="protein sequence ID" value="KAJ9062352.1"/>
    <property type="molecule type" value="Genomic_DNA"/>
</dbReference>
<sequence>MTSKLDLSLDDIIKSRPKFNNNNRRREPQNNRNDRRTGGNSRQGPYGRGQAPPRAGNGPQADAGKILVNNLHFNVSEGDLKELFSQVGPVRTAALNFDSRGVSNGTGVVIFSRASDALTAMKKYNGVTLDGRAMRIAIPFTPDTSKPLNARVGPSNPVRESRGPSRSNRGSGGRNNRRRSSPRPTKTADDLDAELDAYNASSQAIASAVSSSVPQITSLVGEAMEE</sequence>
<keyword evidence="2" id="KW-1185">Reference proteome</keyword>
<gene>
    <name evidence="1" type="primary">YRA1_2</name>
    <name evidence="1" type="ORF">DSO57_1011702</name>
</gene>